<gene>
    <name evidence="2" type="ORF">J2804_000989</name>
</gene>
<keyword evidence="2" id="KW-0689">Ribosomal protein</keyword>
<keyword evidence="2" id="KW-0687">Ribonucleoprotein</keyword>
<evidence type="ECO:0000313" key="2">
    <source>
        <dbReference type="EMBL" id="MDR6407601.1"/>
    </source>
</evidence>
<feature type="region of interest" description="Disordered" evidence="1">
    <location>
        <begin position="227"/>
        <end position="252"/>
    </location>
</feature>
<accession>A0ABU1LLI3</accession>
<reference evidence="2 3" key="1">
    <citation type="submission" date="2023-07" db="EMBL/GenBank/DDBJ databases">
        <title>Sorghum-associated microbial communities from plants grown in Nebraska, USA.</title>
        <authorList>
            <person name="Schachtman D."/>
        </authorList>
    </citation>
    <scope>NUCLEOTIDE SEQUENCE [LARGE SCALE GENOMIC DNA]</scope>
    <source>
        <strain evidence="2 3">DS1316</strain>
    </source>
</reference>
<evidence type="ECO:0000256" key="1">
    <source>
        <dbReference type="SAM" id="MobiDB-lite"/>
    </source>
</evidence>
<feature type="region of interest" description="Disordered" evidence="1">
    <location>
        <begin position="318"/>
        <end position="341"/>
    </location>
</feature>
<dbReference type="Proteomes" id="UP001264340">
    <property type="component" value="Unassembled WGS sequence"/>
</dbReference>
<feature type="compositionally biased region" description="Basic and acidic residues" evidence="1">
    <location>
        <begin position="227"/>
        <end position="237"/>
    </location>
</feature>
<dbReference type="EMBL" id="JAVDRP010000002">
    <property type="protein sequence ID" value="MDR6407601.1"/>
    <property type="molecule type" value="Genomic_DNA"/>
</dbReference>
<keyword evidence="3" id="KW-1185">Reference proteome</keyword>
<sequence length="371" mass="40342">MLQGAGCLLKPSFIRSRLYSHRYTIAWLSIDHGAIPARNVVEPTLQFRRTAQHQYPRFDGRQPRSAIFIASGRSVLTDIMARVAGHKATYTSKGANHSKGSSMNKRMLFPVAMVSAACPRCGSLVQREQRFCTRCGAFQSAMPEANRDQLGTYSQRANVQQSQPPERDLVSVDAYDAHGPSTFPSRPPSLLQRTLSVRTALLGACVAAAVAFGLAYLRYAPPQTVREEAQPARHDDAAAEQNSSADTAFMTPRALREIDATLGMSKDRSDTAPPSGLKSTDTALPFARVLTDKDVRVDASPADNRTVAETAATAVVEPNPVTDTDVPQLQQRPALSADFSNIRDPDALEQAIKRYGWTLDKSAVTQRGGAD</sequence>
<feature type="compositionally biased region" description="Polar residues" evidence="1">
    <location>
        <begin position="321"/>
        <end position="333"/>
    </location>
</feature>
<proteinExistence type="predicted"/>
<organism evidence="2 3">
    <name type="scientific">Paraburkholderia terricola</name>
    <dbReference type="NCBI Taxonomy" id="169427"/>
    <lineage>
        <taxon>Bacteria</taxon>
        <taxon>Pseudomonadati</taxon>
        <taxon>Pseudomonadota</taxon>
        <taxon>Betaproteobacteria</taxon>
        <taxon>Burkholderiales</taxon>
        <taxon>Burkholderiaceae</taxon>
        <taxon>Paraburkholderia</taxon>
    </lineage>
</organism>
<name>A0ABU1LLI3_9BURK</name>
<protein>
    <submittedName>
        <fullName evidence="2">Ribosomal protein S27AE</fullName>
    </submittedName>
</protein>
<evidence type="ECO:0000313" key="3">
    <source>
        <dbReference type="Proteomes" id="UP001264340"/>
    </source>
</evidence>
<dbReference type="GO" id="GO:0005840">
    <property type="term" value="C:ribosome"/>
    <property type="evidence" value="ECO:0007669"/>
    <property type="project" value="UniProtKB-KW"/>
</dbReference>
<comment type="caution">
    <text evidence="2">The sequence shown here is derived from an EMBL/GenBank/DDBJ whole genome shotgun (WGS) entry which is preliminary data.</text>
</comment>
<dbReference type="RefSeq" id="WP_310118899.1">
    <property type="nucleotide sequence ID" value="NZ_JAVDQV010000002.1"/>
</dbReference>